<dbReference type="GO" id="GO:0005886">
    <property type="term" value="C:plasma membrane"/>
    <property type="evidence" value="ECO:0007669"/>
    <property type="project" value="TreeGrafter"/>
</dbReference>
<dbReference type="GO" id="GO:0005634">
    <property type="term" value="C:nucleus"/>
    <property type="evidence" value="ECO:0007669"/>
    <property type="project" value="TreeGrafter"/>
</dbReference>
<feature type="domain" description="Fibronectin type-III" evidence="8">
    <location>
        <begin position="544"/>
        <end position="641"/>
    </location>
</feature>
<protein>
    <submittedName>
        <fullName evidence="11">Fibronectin type-III domain-containing protein</fullName>
    </submittedName>
</protein>
<feature type="region of interest" description="Disordered" evidence="7">
    <location>
        <begin position="1236"/>
        <end position="1258"/>
    </location>
</feature>
<comment type="similarity">
    <text evidence="2">Belongs to the beta-catenin family.</text>
</comment>
<dbReference type="PRINTS" id="PR00014">
    <property type="entry name" value="FNTYPEIII"/>
</dbReference>
<feature type="repeat" description="ARM" evidence="6">
    <location>
        <begin position="735"/>
        <end position="780"/>
    </location>
</feature>
<keyword evidence="5" id="KW-0965">Cell junction</keyword>
<dbReference type="GO" id="GO:0005912">
    <property type="term" value="C:adherens junction"/>
    <property type="evidence" value="ECO:0007669"/>
    <property type="project" value="TreeGrafter"/>
</dbReference>
<dbReference type="Proteomes" id="UP000274131">
    <property type="component" value="Unassembled WGS sequence"/>
</dbReference>
<evidence type="ECO:0000256" key="5">
    <source>
        <dbReference type="ARBA" id="ARBA00022949"/>
    </source>
</evidence>
<dbReference type="GO" id="GO:0005737">
    <property type="term" value="C:cytoplasm"/>
    <property type="evidence" value="ECO:0007669"/>
    <property type="project" value="TreeGrafter"/>
</dbReference>
<dbReference type="GO" id="GO:0098609">
    <property type="term" value="P:cell-cell adhesion"/>
    <property type="evidence" value="ECO:0007669"/>
    <property type="project" value="InterPro"/>
</dbReference>
<dbReference type="SUPFAM" id="SSF49265">
    <property type="entry name" value="Fibronectin type III"/>
    <property type="match status" value="2"/>
</dbReference>
<dbReference type="STRING" id="51028.A0A0N4VH09"/>
<feature type="compositionally biased region" description="Polar residues" evidence="7">
    <location>
        <begin position="1295"/>
        <end position="1313"/>
    </location>
</feature>
<dbReference type="InterPro" id="IPR013783">
    <property type="entry name" value="Ig-like_fold"/>
</dbReference>
<reference evidence="9 10" key="2">
    <citation type="submission" date="2018-10" db="EMBL/GenBank/DDBJ databases">
        <authorList>
            <consortium name="Pathogen Informatics"/>
        </authorList>
    </citation>
    <scope>NUCLEOTIDE SEQUENCE [LARGE SCALE GENOMIC DNA]</scope>
</reference>
<dbReference type="Gene3D" id="1.25.10.10">
    <property type="entry name" value="Leucine-rich Repeat Variant"/>
    <property type="match status" value="1"/>
</dbReference>
<dbReference type="EMBL" id="UXUI01010063">
    <property type="protein sequence ID" value="VDD94704.1"/>
    <property type="molecule type" value="Genomic_DNA"/>
</dbReference>
<evidence type="ECO:0000256" key="1">
    <source>
        <dbReference type="ARBA" id="ARBA00004282"/>
    </source>
</evidence>
<sequence length="1342" mass="150019">MGSVVNEERDATSPYTVKHEKTSRLTEIYTTQHVETRVSTIPEDAVPETWKRSTEVVYPHTSVVTAYMNEPLPGPTTARGSTYSYTYESHRDEPTEEIHTENYDSHELDPDFERTSTQTQKVRFLYRQKSLYNFGFARQSNFCIAIFVIPNLQVTKVTKVTTTRSVRHLPYDVDGDFYFDANGSPIPSGEFPPLYENVPYTDSELLTLGIDLTRDSSPLVNGVGKYEHNTVNTYFESGGYTSSGVNTEDLPSRCGIPQITRIGNTDIDLTWIRPESEGKAGPILGYQVEFHELGTADWRPAHNFLARGTQCTVSDLKPDTEYEFRVMAVNAAGYGLVSEPSTVVRLRSVVKIETYASAYNVMAEDEIYTRKRPLWRGTPPGRPSVVSVSADRVILEWAPAVAEHDCAPVAGYDVEYRAAESELWTQSNDRLIDTCQYEVQNLRPNGEYEFRIFARSADGVSDPSPSSGLIRARPSVPTRAPTQLMWSDVCPPGQPQHLRSNSTYEFRVFANLRGCISQPSPVSEIIQLRPTARSDNMGYTVPSKPKPPEYANFKGGDRVTLCWYPAESSLPIQGYDVEFRDYQQDTAWYKVNELLIRSCKMTIGDLIHGHEYQFRLIAKNAVGFSLPSDPSPPIVIGVPQDEEDVKFVEAERHGTVPLLQEEMVRESPPLPEHDDSPPPIRRTPRTDVHWRDPTLKEVIEYLDSNDKVEQLNASGYLQHLTYNDNVIKEETRELKGIPKLVRLLGSDVSEIQKNACGCLKNLSFGKENDVNKVSIANAGGLEALANLIMHTPDAFVREEATAALWNLSSCDELKEQMLEQSAEAIVQRVVIPLSGLDRPNGVDPERNYNSNIFMNGTGVLRNVSAASPKARKALRAFPYLIEALACYLGQAVSNGLFEVRSVENVVCILRNLSYRFDPFFCLYSLLAELSVLEFTYIFLVGEEDVGNTVGSNYRVQEVVDSNYGRDVPDTGKRPAERSKSAPSGSPKAKRKDTKKKKNKVEHTNSQSSLRSVRHFVSVAYFLYLVYLVAERIWDPSLVRLYLKLLQESLNHEILEASAGAIQNLAACEFEPSAAVRACVRTEKGLPILVKLLGLNDDKVVCAVTTALRNLSLDSRNRELIGKYAMKDLVSKLPKADQRLRDPSVSDATIGAVLGILFETVKHSADFAKSLHDCGGTDRLRFLSRSYPTYGARVCKYASQVLFVMWQHKELHDGFRRQGLSESDFYSGISSRVKESTTLARPISSQGPERPAYLRSENLDDSSGGYSMYTPGAYSSTYSVPGNTSAEYATATYSGRPTSQGLVQYGRQTPLQQTRTRERGEPLYASVHKRNGADDSISGNSWV</sequence>
<reference evidence="11" key="1">
    <citation type="submission" date="2017-02" db="UniProtKB">
        <authorList>
            <consortium name="WormBaseParasite"/>
        </authorList>
    </citation>
    <scope>IDENTIFICATION</scope>
</reference>
<dbReference type="InterPro" id="IPR011989">
    <property type="entry name" value="ARM-like"/>
</dbReference>
<dbReference type="Pfam" id="PF00041">
    <property type="entry name" value="fn3"/>
    <property type="match status" value="3"/>
</dbReference>
<feature type="repeat" description="ARM" evidence="6">
    <location>
        <begin position="779"/>
        <end position="822"/>
    </location>
</feature>
<evidence type="ECO:0000256" key="3">
    <source>
        <dbReference type="ARBA" id="ARBA00022737"/>
    </source>
</evidence>
<organism evidence="11">
    <name type="scientific">Enterobius vermicularis</name>
    <name type="common">Human pinworm</name>
    <dbReference type="NCBI Taxonomy" id="51028"/>
    <lineage>
        <taxon>Eukaryota</taxon>
        <taxon>Metazoa</taxon>
        <taxon>Ecdysozoa</taxon>
        <taxon>Nematoda</taxon>
        <taxon>Chromadorea</taxon>
        <taxon>Rhabditida</taxon>
        <taxon>Spirurina</taxon>
        <taxon>Oxyuridomorpha</taxon>
        <taxon>Oxyuroidea</taxon>
        <taxon>Oxyuridae</taxon>
        <taxon>Enterobius</taxon>
    </lineage>
</organism>
<evidence type="ECO:0000256" key="2">
    <source>
        <dbReference type="ARBA" id="ARBA00005462"/>
    </source>
</evidence>
<keyword evidence="4" id="KW-0130">Cell adhesion</keyword>
<feature type="region of interest" description="Disordered" evidence="7">
    <location>
        <begin position="665"/>
        <end position="686"/>
    </location>
</feature>
<gene>
    <name evidence="9" type="ORF">EVEC_LOCUS9455</name>
</gene>
<dbReference type="CDD" id="cd00063">
    <property type="entry name" value="FN3"/>
    <property type="match status" value="3"/>
</dbReference>
<feature type="region of interest" description="Disordered" evidence="7">
    <location>
        <begin position="1295"/>
        <end position="1342"/>
    </location>
</feature>
<dbReference type="Gene3D" id="2.60.40.10">
    <property type="entry name" value="Immunoglobulins"/>
    <property type="match status" value="3"/>
</dbReference>
<dbReference type="InterPro" id="IPR036116">
    <property type="entry name" value="FN3_sf"/>
</dbReference>
<feature type="region of interest" description="Disordered" evidence="7">
    <location>
        <begin position="963"/>
        <end position="1005"/>
    </location>
</feature>
<evidence type="ECO:0000313" key="10">
    <source>
        <dbReference type="Proteomes" id="UP000274131"/>
    </source>
</evidence>
<evidence type="ECO:0000256" key="7">
    <source>
        <dbReference type="SAM" id="MobiDB-lite"/>
    </source>
</evidence>
<dbReference type="InterPro" id="IPR016024">
    <property type="entry name" value="ARM-type_fold"/>
</dbReference>
<dbReference type="PROSITE" id="PS50176">
    <property type="entry name" value="ARM_REPEAT"/>
    <property type="match status" value="3"/>
</dbReference>
<evidence type="ECO:0000313" key="9">
    <source>
        <dbReference type="EMBL" id="VDD94704.1"/>
    </source>
</evidence>
<evidence type="ECO:0000259" key="8">
    <source>
        <dbReference type="PROSITE" id="PS50853"/>
    </source>
</evidence>
<dbReference type="InterPro" id="IPR000225">
    <property type="entry name" value="Armadillo"/>
</dbReference>
<feature type="compositionally biased region" description="Basic and acidic residues" evidence="7">
    <location>
        <begin position="966"/>
        <end position="979"/>
    </location>
</feature>
<comment type="subcellular location">
    <subcellularLocation>
        <location evidence="1">Cell junction</location>
    </subcellularLocation>
</comment>
<dbReference type="SUPFAM" id="SSF48371">
    <property type="entry name" value="ARM repeat"/>
    <property type="match status" value="1"/>
</dbReference>
<feature type="domain" description="Fibronectin type-III" evidence="8">
    <location>
        <begin position="379"/>
        <end position="475"/>
    </location>
</feature>
<dbReference type="Pfam" id="PF00514">
    <property type="entry name" value="Arm"/>
    <property type="match status" value="2"/>
</dbReference>
<dbReference type="PANTHER" id="PTHR10372:SF27">
    <property type="entry name" value="ADHERENS JUNCTION PROTEIN P120"/>
    <property type="match status" value="1"/>
</dbReference>
<dbReference type="SMART" id="SM00185">
    <property type="entry name" value="ARM"/>
    <property type="match status" value="4"/>
</dbReference>
<evidence type="ECO:0000256" key="4">
    <source>
        <dbReference type="ARBA" id="ARBA00022889"/>
    </source>
</evidence>
<feature type="compositionally biased region" description="Polar residues" evidence="7">
    <location>
        <begin position="1236"/>
        <end position="1246"/>
    </location>
</feature>
<dbReference type="PANTHER" id="PTHR10372">
    <property type="entry name" value="PLAKOPHILLIN-RELATED"/>
    <property type="match status" value="1"/>
</dbReference>
<feature type="repeat" description="ARM" evidence="6">
    <location>
        <begin position="1083"/>
        <end position="1120"/>
    </location>
</feature>
<dbReference type="PROSITE" id="PS50853">
    <property type="entry name" value="FN3"/>
    <property type="match status" value="3"/>
</dbReference>
<dbReference type="SMART" id="SM00060">
    <property type="entry name" value="FN3"/>
    <property type="match status" value="3"/>
</dbReference>
<proteinExistence type="inferred from homology"/>
<feature type="compositionally biased region" description="Basic residues" evidence="7">
    <location>
        <begin position="987"/>
        <end position="999"/>
    </location>
</feature>
<accession>A0A0N4VH09</accession>
<keyword evidence="10" id="KW-1185">Reference proteome</keyword>
<dbReference type="WBParaSite" id="EVEC_0001009801-mRNA-1">
    <property type="protein sequence ID" value="EVEC_0001009801-mRNA-1"/>
    <property type="gene ID" value="EVEC_0001009801"/>
</dbReference>
<evidence type="ECO:0000313" key="11">
    <source>
        <dbReference type="WBParaSite" id="EVEC_0001009801-mRNA-1"/>
    </source>
</evidence>
<keyword evidence="3" id="KW-0677">Repeat</keyword>
<dbReference type="InterPro" id="IPR003961">
    <property type="entry name" value="FN3_dom"/>
</dbReference>
<dbReference type="InterPro" id="IPR028435">
    <property type="entry name" value="Plakophilin/d_Catenin"/>
</dbReference>
<evidence type="ECO:0000256" key="6">
    <source>
        <dbReference type="PROSITE-ProRule" id="PRU00259"/>
    </source>
</evidence>
<name>A0A0N4VH09_ENTVE</name>
<dbReference type="OrthoDB" id="3245100at2759"/>
<feature type="domain" description="Fibronectin type-III" evidence="8">
    <location>
        <begin position="253"/>
        <end position="349"/>
    </location>
</feature>